<sequence>MAAAAGGPGSGPYEIANCNGDIIGRLLTETHDLAPKPVCAGTTDPHPIWDIRRLENGRYILSNRGAPTANIDDWLFALLQHQEKRTEWEILVVSEELFHIRDSATGKVWTVPPGERPVQIALEFPQEGDTQQLFKLGVLE</sequence>
<reference evidence="1" key="1">
    <citation type="submission" date="2020-11" db="EMBL/GenBank/DDBJ databases">
        <authorList>
            <consortium name="DOE Joint Genome Institute"/>
            <person name="Ahrendt S."/>
            <person name="Riley R."/>
            <person name="Andreopoulos W."/>
            <person name="Labutti K."/>
            <person name="Pangilinan J."/>
            <person name="Ruiz-Duenas F.J."/>
            <person name="Barrasa J.M."/>
            <person name="Sanchez-Garcia M."/>
            <person name="Camarero S."/>
            <person name="Miyauchi S."/>
            <person name="Serrano A."/>
            <person name="Linde D."/>
            <person name="Babiker R."/>
            <person name="Drula E."/>
            <person name="Ayuso-Fernandez I."/>
            <person name="Pacheco R."/>
            <person name="Padilla G."/>
            <person name="Ferreira P."/>
            <person name="Barriuso J."/>
            <person name="Kellner H."/>
            <person name="Castanera R."/>
            <person name="Alfaro M."/>
            <person name="Ramirez L."/>
            <person name="Pisabarro A.G."/>
            <person name="Kuo A."/>
            <person name="Tritt A."/>
            <person name="Lipzen A."/>
            <person name="He G."/>
            <person name="Yan M."/>
            <person name="Ng V."/>
            <person name="Cullen D."/>
            <person name="Martin F."/>
            <person name="Rosso M.-N."/>
            <person name="Henrissat B."/>
            <person name="Hibbett D."/>
            <person name="Martinez A.T."/>
            <person name="Grigoriev I.V."/>
        </authorList>
    </citation>
    <scope>NUCLEOTIDE SEQUENCE</scope>
    <source>
        <strain evidence="1">MF-IS2</strain>
    </source>
</reference>
<dbReference type="Gene3D" id="2.80.10.50">
    <property type="match status" value="1"/>
</dbReference>
<gene>
    <name evidence="1" type="ORF">P691DRAFT_777752</name>
</gene>
<proteinExistence type="predicted"/>
<evidence type="ECO:0000313" key="1">
    <source>
        <dbReference type="EMBL" id="KAF9445184.1"/>
    </source>
</evidence>
<dbReference type="EMBL" id="MU151319">
    <property type="protein sequence ID" value="KAF9445184.1"/>
    <property type="molecule type" value="Genomic_DNA"/>
</dbReference>
<dbReference type="Pfam" id="PF16850">
    <property type="entry name" value="Inhibitor_I66"/>
    <property type="match status" value="1"/>
</dbReference>
<name>A0A9P5X7N5_9AGAR</name>
<dbReference type="CDD" id="cd23428">
    <property type="entry name" value="beta-trefoil_Ricin_SPI"/>
    <property type="match status" value="1"/>
</dbReference>
<dbReference type="InterPro" id="IPR031755">
    <property type="entry name" value="Inhibitor_I66"/>
</dbReference>
<dbReference type="GO" id="GO:0004867">
    <property type="term" value="F:serine-type endopeptidase inhibitor activity"/>
    <property type="evidence" value="ECO:0007669"/>
    <property type="project" value="InterPro"/>
</dbReference>
<protein>
    <submittedName>
        <fullName evidence="1">Uncharacterized protein</fullName>
    </submittedName>
</protein>
<dbReference type="OrthoDB" id="3439489at2759"/>
<dbReference type="AlphaFoldDB" id="A0A9P5X7N5"/>
<dbReference type="Proteomes" id="UP000807342">
    <property type="component" value="Unassembled WGS sequence"/>
</dbReference>
<organism evidence="1 2">
    <name type="scientific">Macrolepiota fuliginosa MF-IS2</name>
    <dbReference type="NCBI Taxonomy" id="1400762"/>
    <lineage>
        <taxon>Eukaryota</taxon>
        <taxon>Fungi</taxon>
        <taxon>Dikarya</taxon>
        <taxon>Basidiomycota</taxon>
        <taxon>Agaricomycotina</taxon>
        <taxon>Agaricomycetes</taxon>
        <taxon>Agaricomycetidae</taxon>
        <taxon>Agaricales</taxon>
        <taxon>Agaricineae</taxon>
        <taxon>Agaricaceae</taxon>
        <taxon>Macrolepiota</taxon>
    </lineage>
</organism>
<accession>A0A9P5X7N5</accession>
<comment type="caution">
    <text evidence="1">The sequence shown here is derived from an EMBL/GenBank/DDBJ whole genome shotgun (WGS) entry which is preliminary data.</text>
</comment>
<evidence type="ECO:0000313" key="2">
    <source>
        <dbReference type="Proteomes" id="UP000807342"/>
    </source>
</evidence>
<keyword evidence="2" id="KW-1185">Reference proteome</keyword>